<dbReference type="PANTHER" id="PTHR21292">
    <property type="entry name" value="EXOCYST COMPLEX COMPONENT SEC6-RELATED"/>
    <property type="match status" value="1"/>
</dbReference>
<dbReference type="Gene3D" id="1.10.357.50">
    <property type="match status" value="1"/>
</dbReference>
<comment type="caution">
    <text evidence="4">The sequence shown here is derived from an EMBL/GenBank/DDBJ whole genome shotgun (WGS) entry which is preliminary data.</text>
</comment>
<dbReference type="PANTHER" id="PTHR21292:SF1">
    <property type="entry name" value="EXOCYST COMPLEX COMPONENT 3"/>
    <property type="match status" value="1"/>
</dbReference>
<accession>A0A2H9TGX8</accession>
<sequence>MNSPRDALRPRDMSSLEAQLRTSVRVQLENTRDSIRCLSASQDRLRESGGALARVIDLCEQSETLIDNYPFIKQVSRTHQNFALTKRVFDEFCALDAKVERCAGLLQMDQESGQPDNLLLVFYYLSRLEMFRRQTLELMQDAPSTAVYTIKRYFKKLDDLANSFEEFFWRLPKQIFTMAEEGQATHLVMMVKVLVAMDVAERPRFNTILDDLIATKFTTAIAAGGVTPAEEPSSVLEAISFWQNDLMVVRNDLVPKFPTSFNILDFFVLTYHRNIHSILAQCLGTKLGPADILYIIGWVRTYHDEMAAQLGISADDLEPRLLDDREPQLIAEYVALSRAKINEWIGNLLAAEAKNFAERTEAPDTDADNHYMTPAGIDLFQIVKQHIDTVAQASRGRLVLEIVGECVKSVNGFISGMAKALESEKTRYLDKPDTAAPYFEDYVIMLGNTCLKWVSYLDDLTGDLEEILASEFVASGTKTLKTLGEGFVNLAKVCTQVLAEIIFRSVKPAVQQLFTNVWYGDENLVESIVATFDDFFKDYQEHADTFLLNKLVADVLERLFLTYLDQLRSKSSKLKMPTAATLLSSDVSSVISFFSTYRDPDRVKKALDPLAKFVALIGSSQRMIFLEFVSFWKVYPDVPLGLFEEVLGRRDDLERAAVREIVESCRKKTQEDKIVEAAPSIFSKVKP</sequence>
<dbReference type="Pfam" id="PF06046">
    <property type="entry name" value="Sec6"/>
    <property type="match status" value="1"/>
</dbReference>
<dbReference type="Gene3D" id="1.10.357.70">
    <property type="entry name" value="Exocyst complex component Sec6, C-terminal domain"/>
    <property type="match status" value="1"/>
</dbReference>
<dbReference type="GO" id="GO:0006887">
    <property type="term" value="P:exocytosis"/>
    <property type="evidence" value="ECO:0007669"/>
    <property type="project" value="UniProtKB-KW"/>
</dbReference>
<dbReference type="EMBL" id="MTSL01000205">
    <property type="protein sequence ID" value="PJF16870.1"/>
    <property type="molecule type" value="Genomic_DNA"/>
</dbReference>
<reference evidence="4 5" key="1">
    <citation type="submission" date="2016-10" db="EMBL/GenBank/DDBJ databases">
        <title>The genome of Paramicrosporidium saccamoebae is the missing link in understanding Cryptomycota and Microsporidia evolution.</title>
        <authorList>
            <person name="Quandt C.A."/>
            <person name="Beaudet D."/>
            <person name="Corsaro D."/>
            <person name="Michel R."/>
            <person name="Corradi N."/>
            <person name="James T."/>
        </authorList>
    </citation>
    <scope>NUCLEOTIDE SEQUENCE [LARGE SCALE GENOMIC DNA]</scope>
    <source>
        <strain evidence="4 5">KSL3</strain>
    </source>
</reference>
<dbReference type="STRING" id="1246581.A0A2H9TGX8"/>
<protein>
    <submittedName>
        <fullName evidence="4">Uncharacterized protein</fullName>
    </submittedName>
</protein>
<dbReference type="Proteomes" id="UP000240830">
    <property type="component" value="Unassembled WGS sequence"/>
</dbReference>
<organism evidence="4 5">
    <name type="scientific">Paramicrosporidium saccamoebae</name>
    <dbReference type="NCBI Taxonomy" id="1246581"/>
    <lineage>
        <taxon>Eukaryota</taxon>
        <taxon>Fungi</taxon>
        <taxon>Fungi incertae sedis</taxon>
        <taxon>Cryptomycota</taxon>
        <taxon>Cryptomycota incertae sedis</taxon>
        <taxon>Paramicrosporidium</taxon>
    </lineage>
</organism>
<keyword evidence="5" id="KW-1185">Reference proteome</keyword>
<dbReference type="GO" id="GO:0051601">
    <property type="term" value="P:exocyst localization"/>
    <property type="evidence" value="ECO:0007669"/>
    <property type="project" value="TreeGrafter"/>
</dbReference>
<evidence type="ECO:0000256" key="1">
    <source>
        <dbReference type="ARBA" id="ARBA00009447"/>
    </source>
</evidence>
<evidence type="ECO:0000256" key="2">
    <source>
        <dbReference type="ARBA" id="ARBA00022448"/>
    </source>
</evidence>
<evidence type="ECO:0000313" key="5">
    <source>
        <dbReference type="Proteomes" id="UP000240830"/>
    </source>
</evidence>
<gene>
    <name evidence="4" type="ORF">PSACC_03326</name>
</gene>
<dbReference type="OrthoDB" id="190098at2759"/>
<comment type="similarity">
    <text evidence="1">Belongs to the SEC6 family.</text>
</comment>
<evidence type="ECO:0000256" key="3">
    <source>
        <dbReference type="ARBA" id="ARBA00022483"/>
    </source>
</evidence>
<dbReference type="GO" id="GO:0000145">
    <property type="term" value="C:exocyst"/>
    <property type="evidence" value="ECO:0007669"/>
    <property type="project" value="InterPro"/>
</dbReference>
<dbReference type="AlphaFoldDB" id="A0A2H9TGX8"/>
<keyword evidence="3" id="KW-0268">Exocytosis</keyword>
<name>A0A2H9TGX8_9FUNG</name>
<dbReference type="InterPro" id="IPR010326">
    <property type="entry name" value="EXOC3/Sec6"/>
</dbReference>
<evidence type="ECO:0000313" key="4">
    <source>
        <dbReference type="EMBL" id="PJF16870.1"/>
    </source>
</evidence>
<dbReference type="GO" id="GO:0000149">
    <property type="term" value="F:SNARE binding"/>
    <property type="evidence" value="ECO:0007669"/>
    <property type="project" value="TreeGrafter"/>
</dbReference>
<dbReference type="InterPro" id="IPR042532">
    <property type="entry name" value="EXOC3/Sec6_C"/>
</dbReference>
<proteinExistence type="inferred from homology"/>
<keyword evidence="2" id="KW-0813">Transport</keyword>